<dbReference type="Proteomes" id="UP000198820">
    <property type="component" value="Unassembled WGS sequence"/>
</dbReference>
<dbReference type="RefSeq" id="WP_317041011.1">
    <property type="nucleotide sequence ID" value="NZ_FNQF01000004.1"/>
</dbReference>
<dbReference type="Gene3D" id="3.30.300.30">
    <property type="match status" value="1"/>
</dbReference>
<keyword evidence="3" id="KW-1185">Reference proteome</keyword>
<name>A0A1H3ZS20_9FLAO</name>
<dbReference type="SUPFAM" id="SSF56801">
    <property type="entry name" value="Acetyl-CoA synthetase-like"/>
    <property type="match status" value="1"/>
</dbReference>
<sequence length="372" mass="42259">MKKSPYKVHPDFKLNGTHFNAKELYSVAYSYIKEGNEFEEQVGNFLLDWFNEDYETIKLRTSGSTGTPKVYYIEKEKMIASALASDKFFKLKNKTKALMCMPANYIAGRMMLVRALTLGWDLRIIQPTTHPLDSIFEEFDFCAMTPLQLSYSLERLHFVKKIIVGGGTVSHSLVQLIQGLPTKIYEVYGMTETISHVAARRLNPKSGLSSENGESLKPFKAMPKINFGTDDRGCLTISSDRILDETLVTNDLVELINPQEFYWKGRIDNVVNTGGVKVFPETIERKLENLITDAFFASSLPDEKLGERLILVVQEKHSEEYLSDLRSAVQACETLDKFEVPKDIYLIEKFAYTPTGKINRKLTLTELTAKLA</sequence>
<dbReference type="InterPro" id="IPR042099">
    <property type="entry name" value="ANL_N_sf"/>
</dbReference>
<dbReference type="EMBL" id="FNQF01000004">
    <property type="protein sequence ID" value="SEA26499.1"/>
    <property type="molecule type" value="Genomic_DNA"/>
</dbReference>
<dbReference type="PANTHER" id="PTHR43767:SF1">
    <property type="entry name" value="NONRIBOSOMAL PEPTIDE SYNTHASE PES1 (EUROFUNG)-RELATED"/>
    <property type="match status" value="1"/>
</dbReference>
<dbReference type="InterPro" id="IPR050237">
    <property type="entry name" value="ATP-dep_AMP-bd_enzyme"/>
</dbReference>
<dbReference type="InterPro" id="IPR000873">
    <property type="entry name" value="AMP-dep_synth/lig_dom"/>
</dbReference>
<dbReference type="STRING" id="908615.SAMN05421540_104191"/>
<dbReference type="AlphaFoldDB" id="A0A1H3ZS20"/>
<evidence type="ECO:0000259" key="1">
    <source>
        <dbReference type="Pfam" id="PF00501"/>
    </source>
</evidence>
<dbReference type="PANTHER" id="PTHR43767">
    <property type="entry name" value="LONG-CHAIN-FATTY-ACID--COA LIGASE"/>
    <property type="match status" value="1"/>
</dbReference>
<gene>
    <name evidence="2" type="ORF">SAMN05421540_104191</name>
</gene>
<dbReference type="InterPro" id="IPR045851">
    <property type="entry name" value="AMP-bd_C_sf"/>
</dbReference>
<evidence type="ECO:0000313" key="3">
    <source>
        <dbReference type="Proteomes" id="UP000198820"/>
    </source>
</evidence>
<feature type="domain" description="AMP-dependent synthetase/ligase" evidence="1">
    <location>
        <begin position="61"/>
        <end position="199"/>
    </location>
</feature>
<evidence type="ECO:0000313" key="2">
    <source>
        <dbReference type="EMBL" id="SEA26499.1"/>
    </source>
</evidence>
<keyword evidence="2" id="KW-0436">Ligase</keyword>
<reference evidence="2 3" key="1">
    <citation type="submission" date="2016-10" db="EMBL/GenBank/DDBJ databases">
        <authorList>
            <person name="de Groot N.N."/>
        </authorList>
    </citation>
    <scope>NUCLEOTIDE SEQUENCE [LARGE SCALE GENOMIC DNA]</scope>
    <source>
        <strain evidence="2 3">DSM 23581</strain>
    </source>
</reference>
<accession>A0A1H3ZS20</accession>
<proteinExistence type="predicted"/>
<protein>
    <submittedName>
        <fullName evidence="2">O-succinylbenzoic acid--CoA ligase</fullName>
    </submittedName>
</protein>
<dbReference type="Gene3D" id="3.40.50.12780">
    <property type="entry name" value="N-terminal domain of ligase-like"/>
    <property type="match status" value="1"/>
</dbReference>
<dbReference type="Pfam" id="PF00501">
    <property type="entry name" value="AMP-binding"/>
    <property type="match status" value="1"/>
</dbReference>
<organism evidence="2 3">
    <name type="scientific">Psychroflexus halocasei</name>
    <dbReference type="NCBI Taxonomy" id="908615"/>
    <lineage>
        <taxon>Bacteria</taxon>
        <taxon>Pseudomonadati</taxon>
        <taxon>Bacteroidota</taxon>
        <taxon>Flavobacteriia</taxon>
        <taxon>Flavobacteriales</taxon>
        <taxon>Flavobacteriaceae</taxon>
        <taxon>Psychroflexus</taxon>
    </lineage>
</organism>
<dbReference type="GO" id="GO:0016878">
    <property type="term" value="F:acid-thiol ligase activity"/>
    <property type="evidence" value="ECO:0007669"/>
    <property type="project" value="UniProtKB-ARBA"/>
</dbReference>